<name>A0A0A2VJA9_PARBA</name>
<dbReference type="HOGENOM" id="CLU_1704778_0_0_1"/>
<sequence>MPKPTSTSILEPLTTTEALMGNSPTLPQIDELLGDVRNSICLGRRKWPSAEGNEHNPVVITFGHILAARYAGDYKMALRGILLFATAYDSSTSLFLRAALPVAALMSYLKENPDKVGDFLEKTPTLSPGELNSPLSLDTHAARNMSPCIPVPIT</sequence>
<reference evidence="1 2" key="1">
    <citation type="journal article" date="2011" name="PLoS Genet.">
        <title>Comparative genomic analysis of human fungal pathogens causing paracoccidioidomycosis.</title>
        <authorList>
            <person name="Desjardins C.A."/>
            <person name="Champion M.D."/>
            <person name="Holder J.W."/>
            <person name="Muszewska A."/>
            <person name="Goldberg J."/>
            <person name="Bailao A.M."/>
            <person name="Brigido M.M."/>
            <person name="Ferreira M.E."/>
            <person name="Garcia A.M."/>
            <person name="Grynberg M."/>
            <person name="Gujja S."/>
            <person name="Heiman D.I."/>
            <person name="Henn M.R."/>
            <person name="Kodira C.D."/>
            <person name="Leon-Narvaez H."/>
            <person name="Longo L.V."/>
            <person name="Ma L.J."/>
            <person name="Malavazi I."/>
            <person name="Matsuo A.L."/>
            <person name="Morais F.V."/>
            <person name="Pereira M."/>
            <person name="Rodriguez-Brito S."/>
            <person name="Sakthikumar S."/>
            <person name="Salem-Izacc S.M."/>
            <person name="Sykes S.M."/>
            <person name="Teixeira M.M."/>
            <person name="Vallejo M.C."/>
            <person name="Walter M.E."/>
            <person name="Yandava C."/>
            <person name="Young S."/>
            <person name="Zeng Q."/>
            <person name="Zucker J."/>
            <person name="Felipe M.S."/>
            <person name="Goldman G.H."/>
            <person name="Haas B.J."/>
            <person name="McEwen J.G."/>
            <person name="Nino-Vega G."/>
            <person name="Puccia R."/>
            <person name="San-Blas G."/>
            <person name="Soares C.M."/>
            <person name="Birren B.W."/>
            <person name="Cuomo C.A."/>
        </authorList>
    </citation>
    <scope>NUCLEOTIDE SEQUENCE [LARGE SCALE GENOMIC DNA]</scope>
    <source>
        <strain evidence="2">ATCC MYA-826 / Pb01</strain>
    </source>
</reference>
<dbReference type="AlphaFoldDB" id="A0A0A2VJA9"/>
<evidence type="ECO:0000313" key="2">
    <source>
        <dbReference type="Proteomes" id="UP000002059"/>
    </source>
</evidence>
<protein>
    <submittedName>
        <fullName evidence="1">Uncharacterized protein</fullName>
    </submittedName>
</protein>
<dbReference type="VEuPathDB" id="FungiDB:PAAG_12307"/>
<accession>A0A0A2VJA9</accession>
<dbReference type="KEGG" id="pbl:PAAG_12307"/>
<organism evidence="1 2">
    <name type="scientific">Paracoccidioides lutzii (strain ATCC MYA-826 / Pb01)</name>
    <name type="common">Paracoccidioides brasiliensis</name>
    <dbReference type="NCBI Taxonomy" id="502779"/>
    <lineage>
        <taxon>Eukaryota</taxon>
        <taxon>Fungi</taxon>
        <taxon>Dikarya</taxon>
        <taxon>Ascomycota</taxon>
        <taxon>Pezizomycotina</taxon>
        <taxon>Eurotiomycetes</taxon>
        <taxon>Eurotiomycetidae</taxon>
        <taxon>Onygenales</taxon>
        <taxon>Ajellomycetaceae</taxon>
        <taxon>Paracoccidioides</taxon>
    </lineage>
</organism>
<dbReference type="RefSeq" id="XP_015702561.1">
    <property type="nucleotide sequence ID" value="XM_015847817.1"/>
</dbReference>
<keyword evidence="2" id="KW-1185">Reference proteome</keyword>
<evidence type="ECO:0000313" key="1">
    <source>
        <dbReference type="EMBL" id="KGQ00999.1"/>
    </source>
</evidence>
<dbReference type="GeneID" id="26971012"/>
<gene>
    <name evidence="1" type="ORF">PAAG_12307</name>
</gene>
<dbReference type="Proteomes" id="UP000002059">
    <property type="component" value="Partially assembled WGS sequence"/>
</dbReference>
<proteinExistence type="predicted"/>
<dbReference type="EMBL" id="KN294012">
    <property type="protein sequence ID" value="KGQ00999.1"/>
    <property type="molecule type" value="Genomic_DNA"/>
</dbReference>